<dbReference type="Proteomes" id="UP000002945">
    <property type="component" value="Unassembled WGS sequence"/>
</dbReference>
<keyword evidence="2" id="KW-1185">Reference proteome</keyword>
<protein>
    <recommendedName>
        <fullName evidence="3">Transposase</fullName>
    </recommendedName>
</protein>
<dbReference type="OrthoDB" id="4956084at2"/>
<evidence type="ECO:0008006" key="3">
    <source>
        <dbReference type="Google" id="ProtNLM"/>
    </source>
</evidence>
<dbReference type="STRING" id="391587.KAOT1_02176"/>
<evidence type="ECO:0000313" key="1">
    <source>
        <dbReference type="EMBL" id="EDP94115.1"/>
    </source>
</evidence>
<organism evidence="1 2">
    <name type="scientific">Kordia algicida OT-1</name>
    <dbReference type="NCBI Taxonomy" id="391587"/>
    <lineage>
        <taxon>Bacteria</taxon>
        <taxon>Pseudomonadati</taxon>
        <taxon>Bacteroidota</taxon>
        <taxon>Flavobacteriia</taxon>
        <taxon>Flavobacteriales</taxon>
        <taxon>Flavobacteriaceae</taxon>
        <taxon>Kordia</taxon>
    </lineage>
</organism>
<dbReference type="eggNOG" id="COG3436">
    <property type="taxonomic scope" value="Bacteria"/>
</dbReference>
<dbReference type="Pfam" id="PF05717">
    <property type="entry name" value="TnpB_IS66"/>
    <property type="match status" value="1"/>
</dbReference>
<reference evidence="1 2" key="1">
    <citation type="journal article" date="2011" name="J. Bacteriol.">
        <title>Genome sequence of the algicidal bacterium Kordia algicida OT-1.</title>
        <authorList>
            <person name="Lee H.S."/>
            <person name="Kang S.G."/>
            <person name="Kwon K.K."/>
            <person name="Lee J.H."/>
            <person name="Kim S.J."/>
        </authorList>
    </citation>
    <scope>NUCLEOTIDE SEQUENCE [LARGE SCALE GENOMIC DNA]</scope>
    <source>
        <strain evidence="1 2">OT-1</strain>
    </source>
</reference>
<dbReference type="InterPro" id="IPR008878">
    <property type="entry name" value="Transposase_IS66_Orf2"/>
</dbReference>
<dbReference type="AlphaFoldDB" id="A9CUC9"/>
<proteinExistence type="predicted"/>
<evidence type="ECO:0000313" key="2">
    <source>
        <dbReference type="Proteomes" id="UP000002945"/>
    </source>
</evidence>
<dbReference type="NCBIfam" id="NF033819">
    <property type="entry name" value="IS66_TnpB"/>
    <property type="match status" value="1"/>
</dbReference>
<dbReference type="EMBL" id="ABIB01000029">
    <property type="protein sequence ID" value="EDP94115.1"/>
    <property type="molecule type" value="Genomic_DNA"/>
</dbReference>
<gene>
    <name evidence="1" type="ORF">KAOT1_02176</name>
</gene>
<sequence>MFGLGVSHRYHLYGHPTDMRKSFDSLAGIIQKELQASAQDGTAYIFINKSRDKVKILQ</sequence>
<name>A9CUC9_9FLAO</name>
<accession>A9CUC9</accession>
<comment type="caution">
    <text evidence="1">The sequence shown here is derived from an EMBL/GenBank/DDBJ whole genome shotgun (WGS) entry which is preliminary data.</text>
</comment>
<dbReference type="HOGENOM" id="CLU_128110_3_4_10"/>